<accession>A0A3D8I3A8</accession>
<sequence>MFLFDREVKTYNIQAPNGLEVVFDAKTHLIMPNSKYPNEKYPNLTKAIDIKSKMILDAKAAMDASPYINYKPMIFKKDSDMHGFRGYRNANLYVLNWKNLYLKGNMKGIKVAPWTKSEKAYYKSLDGRGRYNYLVTRSGIRSAIITLPPNAMREYERPKEKVYIEAY</sequence>
<dbReference type="EMBL" id="NXLQ01000123">
    <property type="protein sequence ID" value="RDU59599.1"/>
    <property type="molecule type" value="Genomic_DNA"/>
</dbReference>
<dbReference type="AlphaFoldDB" id="A0A3D8I3A8"/>
<gene>
    <name evidence="1" type="ORF">CQA53_11345</name>
</gene>
<evidence type="ECO:0000313" key="1">
    <source>
        <dbReference type="EMBL" id="RDU59599.1"/>
    </source>
</evidence>
<feature type="non-terminal residue" evidence="1">
    <location>
        <position position="167"/>
    </location>
</feature>
<proteinExistence type="predicted"/>
<reference evidence="1 2" key="1">
    <citation type="submission" date="2018-04" db="EMBL/GenBank/DDBJ databases">
        <title>Novel Campyloabacter and Helicobacter Species and Strains.</title>
        <authorList>
            <person name="Mannion A.J."/>
            <person name="Shen Z."/>
            <person name="Fox J.G."/>
        </authorList>
    </citation>
    <scope>NUCLEOTIDE SEQUENCE [LARGE SCALE GENOMIC DNA]</scope>
    <source>
        <strain evidence="1 2">MIT 17-337</strain>
    </source>
</reference>
<name>A0A3D8I3A8_9HELI</name>
<protein>
    <submittedName>
        <fullName evidence="1">Uncharacterized protein</fullName>
    </submittedName>
</protein>
<keyword evidence="2" id="KW-1185">Reference proteome</keyword>
<dbReference type="Proteomes" id="UP000256379">
    <property type="component" value="Unassembled WGS sequence"/>
</dbReference>
<evidence type="ECO:0000313" key="2">
    <source>
        <dbReference type="Proteomes" id="UP000256379"/>
    </source>
</evidence>
<organism evidence="1 2">
    <name type="scientific">Helicobacter didelphidarum</name>
    <dbReference type="NCBI Taxonomy" id="2040648"/>
    <lineage>
        <taxon>Bacteria</taxon>
        <taxon>Pseudomonadati</taxon>
        <taxon>Campylobacterota</taxon>
        <taxon>Epsilonproteobacteria</taxon>
        <taxon>Campylobacterales</taxon>
        <taxon>Helicobacteraceae</taxon>
        <taxon>Helicobacter</taxon>
    </lineage>
</organism>
<comment type="caution">
    <text evidence="1">The sequence shown here is derived from an EMBL/GenBank/DDBJ whole genome shotgun (WGS) entry which is preliminary data.</text>
</comment>